<evidence type="ECO:0000313" key="2">
    <source>
        <dbReference type="Proteomes" id="UP000829196"/>
    </source>
</evidence>
<organism evidence="1 2">
    <name type="scientific">Dendrobium nobile</name>
    <name type="common">Orchid</name>
    <dbReference type="NCBI Taxonomy" id="94219"/>
    <lineage>
        <taxon>Eukaryota</taxon>
        <taxon>Viridiplantae</taxon>
        <taxon>Streptophyta</taxon>
        <taxon>Embryophyta</taxon>
        <taxon>Tracheophyta</taxon>
        <taxon>Spermatophyta</taxon>
        <taxon>Magnoliopsida</taxon>
        <taxon>Liliopsida</taxon>
        <taxon>Asparagales</taxon>
        <taxon>Orchidaceae</taxon>
        <taxon>Epidendroideae</taxon>
        <taxon>Malaxideae</taxon>
        <taxon>Dendrobiinae</taxon>
        <taxon>Dendrobium</taxon>
    </lineage>
</organism>
<dbReference type="Proteomes" id="UP000829196">
    <property type="component" value="Unassembled WGS sequence"/>
</dbReference>
<evidence type="ECO:0000313" key="1">
    <source>
        <dbReference type="EMBL" id="KAI0498546.1"/>
    </source>
</evidence>
<name>A0A8T3APH7_DENNO</name>
<gene>
    <name evidence="1" type="ORF">KFK09_019434</name>
</gene>
<sequence>MVYLKNHKLPVIILGNNYVHDFINSNISTDLMPRSPDHRSHGSGCLQQPLIAERDYYMWRPVQFSLCEQ</sequence>
<proteinExistence type="predicted"/>
<dbReference type="AlphaFoldDB" id="A0A8T3APH7"/>
<keyword evidence="2" id="KW-1185">Reference proteome</keyword>
<comment type="caution">
    <text evidence="1">The sequence shown here is derived from an EMBL/GenBank/DDBJ whole genome shotgun (WGS) entry which is preliminary data.</text>
</comment>
<dbReference type="EMBL" id="JAGYWB010000014">
    <property type="protein sequence ID" value="KAI0498546.1"/>
    <property type="molecule type" value="Genomic_DNA"/>
</dbReference>
<protein>
    <submittedName>
        <fullName evidence="1">Uncharacterized protein</fullName>
    </submittedName>
</protein>
<reference evidence="1" key="1">
    <citation type="journal article" date="2022" name="Front. Genet.">
        <title>Chromosome-Scale Assembly of the Dendrobium nobile Genome Provides Insights Into the Molecular Mechanism of the Biosynthesis of the Medicinal Active Ingredient of Dendrobium.</title>
        <authorList>
            <person name="Xu Q."/>
            <person name="Niu S.-C."/>
            <person name="Li K.-L."/>
            <person name="Zheng P.-J."/>
            <person name="Zhang X.-J."/>
            <person name="Jia Y."/>
            <person name="Liu Y."/>
            <person name="Niu Y.-X."/>
            <person name="Yu L.-H."/>
            <person name="Chen D.-F."/>
            <person name="Zhang G.-Q."/>
        </authorList>
    </citation>
    <scope>NUCLEOTIDE SEQUENCE</scope>
    <source>
        <tissue evidence="1">Leaf</tissue>
    </source>
</reference>
<accession>A0A8T3APH7</accession>